<evidence type="ECO:0000313" key="2">
    <source>
        <dbReference type="Proteomes" id="UP000199259"/>
    </source>
</evidence>
<proteinExistence type="predicted"/>
<comment type="caution">
    <text evidence="1">The sequence shown here is derived from an EMBL/GenBank/DDBJ whole genome shotgun (WGS) entry which is preliminary data.</text>
</comment>
<organism evidence="1 2">
    <name type="scientific">Methanolobus vulcani</name>
    <dbReference type="NCBI Taxonomy" id="38026"/>
    <lineage>
        <taxon>Archaea</taxon>
        <taxon>Methanobacteriati</taxon>
        <taxon>Methanobacteriota</taxon>
        <taxon>Stenosarchaea group</taxon>
        <taxon>Methanomicrobia</taxon>
        <taxon>Methanosarcinales</taxon>
        <taxon>Methanosarcinaceae</taxon>
        <taxon>Methanolobus</taxon>
    </lineage>
</organism>
<keyword evidence="2" id="KW-1185">Reference proteome</keyword>
<sequence length="64" mass="6867">MAKAKYALKSNNGSGVYVTIPSELAFALGLRDLDGKLLIDCVRFELGYDDTGSYGIIRPAADDP</sequence>
<dbReference type="RefSeq" id="WP_091708447.1">
    <property type="nucleotide sequence ID" value="NZ_FNCA01000002.1"/>
</dbReference>
<name>A0A7Z7FDI5_9EURY</name>
<accession>A0A7Z7FDI5</accession>
<dbReference type="OrthoDB" id="141715at2157"/>
<gene>
    <name evidence="1" type="ORF">SAMN04488589_0509</name>
</gene>
<protein>
    <submittedName>
        <fullName evidence="1">Uncharacterized protein</fullName>
    </submittedName>
</protein>
<reference evidence="1 2" key="1">
    <citation type="submission" date="2016-10" db="EMBL/GenBank/DDBJ databases">
        <authorList>
            <person name="Varghese N."/>
            <person name="Submissions S."/>
        </authorList>
    </citation>
    <scope>NUCLEOTIDE SEQUENCE [LARGE SCALE GENOMIC DNA]</scope>
    <source>
        <strain evidence="1 2">PL 12/M</strain>
    </source>
</reference>
<evidence type="ECO:0000313" key="1">
    <source>
        <dbReference type="EMBL" id="SDF43481.1"/>
    </source>
</evidence>
<dbReference type="Proteomes" id="UP000199259">
    <property type="component" value="Unassembled WGS sequence"/>
</dbReference>
<dbReference type="AlphaFoldDB" id="A0A7Z7FDI5"/>
<dbReference type="EMBL" id="FNCA01000002">
    <property type="protein sequence ID" value="SDF43481.1"/>
    <property type="molecule type" value="Genomic_DNA"/>
</dbReference>